<reference evidence="2" key="1">
    <citation type="submission" date="2020-11" db="EMBL/GenBank/DDBJ databases">
        <authorList>
            <consortium name="DOE Joint Genome Institute"/>
            <person name="Ahrendt S."/>
            <person name="Riley R."/>
            <person name="Andreopoulos W."/>
            <person name="Labutti K."/>
            <person name="Pangilinan J."/>
            <person name="Ruiz-Duenas F.J."/>
            <person name="Barrasa J.M."/>
            <person name="Sanchez-Garcia M."/>
            <person name="Camarero S."/>
            <person name="Miyauchi S."/>
            <person name="Serrano A."/>
            <person name="Linde D."/>
            <person name="Babiker R."/>
            <person name="Drula E."/>
            <person name="Ayuso-Fernandez I."/>
            <person name="Pacheco R."/>
            <person name="Padilla G."/>
            <person name="Ferreira P."/>
            <person name="Barriuso J."/>
            <person name="Kellner H."/>
            <person name="Castanera R."/>
            <person name="Alfaro M."/>
            <person name="Ramirez L."/>
            <person name="Pisabarro A.G."/>
            <person name="Kuo A."/>
            <person name="Tritt A."/>
            <person name="Lipzen A."/>
            <person name="He G."/>
            <person name="Yan M."/>
            <person name="Ng V."/>
            <person name="Cullen D."/>
            <person name="Martin F."/>
            <person name="Rosso M.-N."/>
            <person name="Henrissat B."/>
            <person name="Hibbett D."/>
            <person name="Martinez A.T."/>
            <person name="Grigoriev I.V."/>
        </authorList>
    </citation>
    <scope>NUCLEOTIDE SEQUENCE</scope>
    <source>
        <strain evidence="2">AH 40177</strain>
    </source>
</reference>
<evidence type="ECO:0000256" key="1">
    <source>
        <dbReference type="SAM" id="SignalP"/>
    </source>
</evidence>
<accession>A0A9P5P7N6</accession>
<proteinExistence type="predicted"/>
<keyword evidence="1" id="KW-0732">Signal</keyword>
<feature type="signal peptide" evidence="1">
    <location>
        <begin position="1"/>
        <end position="24"/>
    </location>
</feature>
<keyword evidence="3" id="KW-1185">Reference proteome</keyword>
<dbReference type="EMBL" id="JADNRY010000552">
    <property type="protein sequence ID" value="KAF9041702.1"/>
    <property type="molecule type" value="Genomic_DNA"/>
</dbReference>
<feature type="chain" id="PRO_5040276705" description="Protein kinase domain-containing protein" evidence="1">
    <location>
        <begin position="25"/>
        <end position="264"/>
    </location>
</feature>
<organism evidence="2 3">
    <name type="scientific">Rhodocollybia butyracea</name>
    <dbReference type="NCBI Taxonomy" id="206335"/>
    <lineage>
        <taxon>Eukaryota</taxon>
        <taxon>Fungi</taxon>
        <taxon>Dikarya</taxon>
        <taxon>Basidiomycota</taxon>
        <taxon>Agaricomycotina</taxon>
        <taxon>Agaricomycetes</taxon>
        <taxon>Agaricomycetidae</taxon>
        <taxon>Agaricales</taxon>
        <taxon>Marasmiineae</taxon>
        <taxon>Omphalotaceae</taxon>
        <taxon>Rhodocollybia</taxon>
    </lineage>
</organism>
<evidence type="ECO:0000313" key="2">
    <source>
        <dbReference type="EMBL" id="KAF9041702.1"/>
    </source>
</evidence>
<dbReference type="AlphaFoldDB" id="A0A9P5P7N6"/>
<gene>
    <name evidence="2" type="ORF">BDP27DRAFT_1347337</name>
</gene>
<dbReference type="OrthoDB" id="2847885at2759"/>
<comment type="caution">
    <text evidence="2">The sequence shown here is derived from an EMBL/GenBank/DDBJ whole genome shotgun (WGS) entry which is preliminary data.</text>
</comment>
<evidence type="ECO:0000313" key="3">
    <source>
        <dbReference type="Proteomes" id="UP000772434"/>
    </source>
</evidence>
<dbReference type="Proteomes" id="UP000772434">
    <property type="component" value="Unassembled WGS sequence"/>
</dbReference>
<sequence>MYSTTYILFLVWHILSIFTTASYAKPISFSPQHLVESPTSPEEDLLKQPWIGELYGSDSNLNAEDKNAFKKTLQGVVLGAPLDANGGGFNAGLYELHEDYNGHKAGEVVVKCMPEPIDEKTWGEVKALKTVDYFIDSGLLFKPKAHGQHEDKPTPVILMKKIPGVIPAKTSLWKKGRVQKVKLANALKPKIKVEVVNWAVDKKILVSDFHLKNIHVVLTEKDATVESVSVLDFGFPGVYTVKPTVNKPEVEEWFEKRWKERVIV</sequence>
<name>A0A9P5P7N6_9AGAR</name>
<protein>
    <recommendedName>
        <fullName evidence="4">Protein kinase domain-containing protein</fullName>
    </recommendedName>
</protein>
<evidence type="ECO:0008006" key="4">
    <source>
        <dbReference type="Google" id="ProtNLM"/>
    </source>
</evidence>